<accession>A0A3E4TKT0</accession>
<sequence length="118" mass="12092">MYPLLAYGRKCTDTEPVKLAKTASAVKASFAGAGVQRAASPLCRGAGAAAHCWGQGATPIGGLRAASLIGSRVKRLAQGKLMPASTCTGYYLTQNFAGLAALPPSPAQNIFAGRRKNV</sequence>
<evidence type="ECO:0000313" key="1">
    <source>
        <dbReference type="EMBL" id="RGL91618.1"/>
    </source>
</evidence>
<dbReference type="AlphaFoldDB" id="A0A3E4TKT0"/>
<proteinExistence type="predicted"/>
<gene>
    <name evidence="1" type="ORF">DXC39_33375</name>
</gene>
<comment type="caution">
    <text evidence="1">The sequence shown here is derived from an EMBL/GenBank/DDBJ whole genome shotgun (WGS) entry which is preliminary data.</text>
</comment>
<dbReference type="Proteomes" id="UP000261257">
    <property type="component" value="Unassembled WGS sequence"/>
</dbReference>
<organism evidence="1 2">
    <name type="scientific">Hungatella hathewayi</name>
    <dbReference type="NCBI Taxonomy" id="154046"/>
    <lineage>
        <taxon>Bacteria</taxon>
        <taxon>Bacillati</taxon>
        <taxon>Bacillota</taxon>
        <taxon>Clostridia</taxon>
        <taxon>Lachnospirales</taxon>
        <taxon>Lachnospiraceae</taxon>
        <taxon>Hungatella</taxon>
    </lineage>
</organism>
<reference evidence="1 2" key="1">
    <citation type="submission" date="2018-08" db="EMBL/GenBank/DDBJ databases">
        <title>A genome reference for cultivated species of the human gut microbiota.</title>
        <authorList>
            <person name="Zou Y."/>
            <person name="Xue W."/>
            <person name="Luo G."/>
        </authorList>
    </citation>
    <scope>NUCLEOTIDE SEQUENCE [LARGE SCALE GENOMIC DNA]</scope>
    <source>
        <strain evidence="1 2">TF05-11AC</strain>
    </source>
</reference>
<evidence type="ECO:0000313" key="2">
    <source>
        <dbReference type="Proteomes" id="UP000261257"/>
    </source>
</evidence>
<name>A0A3E4TKT0_9FIRM</name>
<dbReference type="EMBL" id="QSSQ01000083">
    <property type="protein sequence ID" value="RGL91618.1"/>
    <property type="molecule type" value="Genomic_DNA"/>
</dbReference>
<protein>
    <submittedName>
        <fullName evidence="1">Uncharacterized protein</fullName>
    </submittedName>
</protein>